<proteinExistence type="predicted"/>
<keyword evidence="2" id="KW-1185">Reference proteome</keyword>
<dbReference type="AlphaFoldDB" id="A0A346Y6G2"/>
<dbReference type="Proteomes" id="UP000264006">
    <property type="component" value="Plasmid pEDY32-46I"/>
</dbReference>
<gene>
    <name evidence="1" type="ORF">DVS28_b0289</name>
</gene>
<dbReference type="OrthoDB" id="5245086at2"/>
<name>A0A346Y6G2_9ACTN</name>
<evidence type="ECO:0000313" key="1">
    <source>
        <dbReference type="EMBL" id="AXV10059.1"/>
    </source>
</evidence>
<geneLocation type="plasmid" evidence="2">
    <name>pedy32-46i</name>
</geneLocation>
<dbReference type="RefSeq" id="WP_114594646.1">
    <property type="nucleotide sequence ID" value="NZ_CP031166.1"/>
</dbReference>
<organism evidence="1 2">
    <name type="scientific">Euzebya pacifica</name>
    <dbReference type="NCBI Taxonomy" id="1608957"/>
    <lineage>
        <taxon>Bacteria</taxon>
        <taxon>Bacillati</taxon>
        <taxon>Actinomycetota</taxon>
        <taxon>Nitriliruptoria</taxon>
        <taxon>Euzebyales</taxon>
    </lineage>
</organism>
<evidence type="ECO:0000313" key="2">
    <source>
        <dbReference type="Proteomes" id="UP000264006"/>
    </source>
</evidence>
<reference evidence="1 2" key="1">
    <citation type="submission" date="2018-09" db="EMBL/GenBank/DDBJ databases">
        <title>Complete genome sequence of Euzebya sp. DY32-46 isolated from seawater of Pacific Ocean.</title>
        <authorList>
            <person name="Xu L."/>
            <person name="Wu Y.-H."/>
            <person name="Xu X.-W."/>
        </authorList>
    </citation>
    <scope>NUCLEOTIDE SEQUENCE [LARGE SCALE GENOMIC DNA]</scope>
    <source>
        <strain evidence="1 2">DY32-46</strain>
        <plasmid evidence="2">pedy32-46i</plasmid>
    </source>
</reference>
<dbReference type="EMBL" id="CP031166">
    <property type="protein sequence ID" value="AXV10059.1"/>
    <property type="molecule type" value="Genomic_DNA"/>
</dbReference>
<keyword evidence="1" id="KW-0614">Plasmid</keyword>
<dbReference type="KEGG" id="euz:DVS28_b0289"/>
<protein>
    <submittedName>
        <fullName evidence="1">Uncharacterized protein</fullName>
    </submittedName>
</protein>
<sequence length="114" mass="13205">MSFHRENIAWQSKDGTWNLGFFEVVWEGSEEDGEDPEWDVDYDMSAFEWVTTGHPTQMAARRAWNGSNPGSSMTCRHTPGTAQQCDRYDRMAADLRARRRESRNTLPATGFVRW</sequence>
<accession>A0A346Y6G2</accession>